<comment type="caution">
    <text evidence="3">The sequence shown here is derived from an EMBL/GenBank/DDBJ whole genome shotgun (WGS) entry which is preliminary data.</text>
</comment>
<evidence type="ECO:0000313" key="4">
    <source>
        <dbReference type="Proteomes" id="UP000476055"/>
    </source>
</evidence>
<evidence type="ECO:0000256" key="1">
    <source>
        <dbReference type="ARBA" id="ARBA00010657"/>
    </source>
</evidence>
<keyword evidence="4" id="KW-1185">Reference proteome</keyword>
<name>A0A6L5YI77_9FIRM</name>
<protein>
    <recommendedName>
        <fullName evidence="5">Plasmid recombination enzyme</fullName>
    </recommendedName>
</protein>
<dbReference type="EMBL" id="VUMU01000005">
    <property type="protein sequence ID" value="MST57773.1"/>
    <property type="molecule type" value="Genomic_DNA"/>
</dbReference>
<dbReference type="GO" id="GO:0006310">
    <property type="term" value="P:DNA recombination"/>
    <property type="evidence" value="ECO:0007669"/>
    <property type="project" value="InterPro"/>
</dbReference>
<dbReference type="Proteomes" id="UP000476055">
    <property type="component" value="Unassembled WGS sequence"/>
</dbReference>
<evidence type="ECO:0000313" key="3">
    <source>
        <dbReference type="EMBL" id="MST57773.1"/>
    </source>
</evidence>
<evidence type="ECO:0008006" key="5">
    <source>
        <dbReference type="Google" id="ProtNLM"/>
    </source>
</evidence>
<reference evidence="3 4" key="1">
    <citation type="submission" date="2019-08" db="EMBL/GenBank/DDBJ databases">
        <title>In-depth cultivation of the pig gut microbiome towards novel bacterial diversity and tailored functional studies.</title>
        <authorList>
            <person name="Wylensek D."/>
            <person name="Hitch T.C.A."/>
            <person name="Clavel T."/>
        </authorList>
    </citation>
    <scope>NUCLEOTIDE SEQUENCE [LARGE SCALE GENOMIC DNA]</scope>
    <source>
        <strain evidence="3 4">WCA3-601-WT-6H</strain>
    </source>
</reference>
<feature type="coiled-coil region" evidence="2">
    <location>
        <begin position="331"/>
        <end position="389"/>
    </location>
</feature>
<dbReference type="Pfam" id="PF01076">
    <property type="entry name" value="Mob_Pre"/>
    <property type="match status" value="1"/>
</dbReference>
<dbReference type="InterPro" id="IPR001668">
    <property type="entry name" value="Mob_Pre"/>
</dbReference>
<keyword evidence="2" id="KW-0175">Coiled coil</keyword>
<accession>A0A6L5YI77</accession>
<dbReference type="GO" id="GO:0003677">
    <property type="term" value="F:DNA binding"/>
    <property type="evidence" value="ECO:0007669"/>
    <property type="project" value="InterPro"/>
</dbReference>
<organism evidence="3 4">
    <name type="scientific">Waltera intestinalis</name>
    <dbReference type="NCBI Taxonomy" id="2606635"/>
    <lineage>
        <taxon>Bacteria</taxon>
        <taxon>Bacillati</taxon>
        <taxon>Bacillota</taxon>
        <taxon>Clostridia</taxon>
        <taxon>Lachnospirales</taxon>
        <taxon>Lachnospiraceae</taxon>
        <taxon>Waltera</taxon>
    </lineage>
</organism>
<dbReference type="AlphaFoldDB" id="A0A6L5YI77"/>
<proteinExistence type="inferred from homology"/>
<gene>
    <name evidence="3" type="ORF">FYJ59_05880</name>
</gene>
<dbReference type="Gene3D" id="3.30.930.30">
    <property type="match status" value="1"/>
</dbReference>
<dbReference type="CDD" id="cd17242">
    <property type="entry name" value="MobM_relaxase"/>
    <property type="match status" value="1"/>
</dbReference>
<evidence type="ECO:0000256" key="2">
    <source>
        <dbReference type="SAM" id="Coils"/>
    </source>
</evidence>
<sequence length="448" mass="51434">MTERRKKMASANWMKMNNQKAGAMTIHLGTEERASHDHSNKHIDPEKSYLNTTIGCNDYKEALQKLRDRNAEVDKVLPPQRDMGARRVVACSIEIPCPYQIQEQGKDQEFFEVMYKAMQDYFGADNVHGGFVHRDEQHLYHDKHGNECISLYHMHTLVSPCTDKGINGKAFETKKRLKEFNTLVNRECERVFGIELNTHTMEEGGQSVELLKAQEAINVAKGKLRTIEDTIEMQTDTLHGLDSDVSEMTKLLEDSHEALEQNKEDAAMIQGRIETKQNIEQELDKSIESKSKQLDSIQGSVKAAKDLRKEEQGKVLGLFQKKTVTIPYDEYKSLQKTARAVNNVIKQEEEVNQRSQAVNAKASQIEPLKAELENSIREYHAKTRAVERDFDRKMSISFEQGKQAGKEEIENQMSQLHNPTGQSFLEVFQTAWSRKLKKEKSHDYGMER</sequence>
<comment type="similarity">
    <text evidence="1">Belongs to the plasmid mobilization pre family.</text>
</comment>